<protein>
    <submittedName>
        <fullName evidence="10">Unannotated protein</fullName>
    </submittedName>
</protein>
<evidence type="ECO:0000256" key="1">
    <source>
        <dbReference type="ARBA" id="ARBA00004651"/>
    </source>
</evidence>
<dbReference type="InterPro" id="IPR045863">
    <property type="entry name" value="CorA_TM1_TM2"/>
</dbReference>
<dbReference type="PANTHER" id="PTHR46494:SF1">
    <property type="entry name" value="CORA FAMILY METAL ION TRANSPORTER (EUROFUNG)"/>
    <property type="match status" value="1"/>
</dbReference>
<proteinExistence type="inferred from homology"/>
<dbReference type="GO" id="GO:0000287">
    <property type="term" value="F:magnesium ion binding"/>
    <property type="evidence" value="ECO:0007669"/>
    <property type="project" value="TreeGrafter"/>
</dbReference>
<keyword evidence="5 9" id="KW-0812">Transmembrane</keyword>
<dbReference type="GO" id="GO:0005886">
    <property type="term" value="C:plasma membrane"/>
    <property type="evidence" value="ECO:0007669"/>
    <property type="project" value="UniProtKB-SubCell"/>
</dbReference>
<evidence type="ECO:0000256" key="7">
    <source>
        <dbReference type="ARBA" id="ARBA00023136"/>
    </source>
</evidence>
<evidence type="ECO:0000256" key="9">
    <source>
        <dbReference type="SAM" id="Phobius"/>
    </source>
</evidence>
<feature type="transmembrane region" description="Helical" evidence="9">
    <location>
        <begin position="280"/>
        <end position="300"/>
    </location>
</feature>
<dbReference type="GO" id="GO:0050897">
    <property type="term" value="F:cobalt ion binding"/>
    <property type="evidence" value="ECO:0007669"/>
    <property type="project" value="TreeGrafter"/>
</dbReference>
<feature type="region of interest" description="Disordered" evidence="8">
    <location>
        <begin position="1"/>
        <end position="21"/>
    </location>
</feature>
<dbReference type="Pfam" id="PF01544">
    <property type="entry name" value="CorA"/>
    <property type="match status" value="1"/>
</dbReference>
<keyword evidence="7 9" id="KW-0472">Membrane</keyword>
<evidence type="ECO:0000256" key="3">
    <source>
        <dbReference type="ARBA" id="ARBA00022448"/>
    </source>
</evidence>
<dbReference type="InterPro" id="IPR045861">
    <property type="entry name" value="CorA_cytoplasmic_dom"/>
</dbReference>
<dbReference type="GO" id="GO:0015087">
    <property type="term" value="F:cobalt ion transmembrane transporter activity"/>
    <property type="evidence" value="ECO:0007669"/>
    <property type="project" value="TreeGrafter"/>
</dbReference>
<dbReference type="EMBL" id="CAESAN010000038">
    <property type="protein sequence ID" value="CAB4341378.1"/>
    <property type="molecule type" value="Genomic_DNA"/>
</dbReference>
<dbReference type="GO" id="GO:0015095">
    <property type="term" value="F:magnesium ion transmembrane transporter activity"/>
    <property type="evidence" value="ECO:0007669"/>
    <property type="project" value="TreeGrafter"/>
</dbReference>
<dbReference type="Gene3D" id="1.20.58.340">
    <property type="entry name" value="Magnesium transport protein CorA, transmembrane region"/>
    <property type="match status" value="2"/>
</dbReference>
<evidence type="ECO:0000256" key="5">
    <source>
        <dbReference type="ARBA" id="ARBA00022692"/>
    </source>
</evidence>
<comment type="subcellular location">
    <subcellularLocation>
        <location evidence="1">Cell membrane</location>
        <topology evidence="1">Multi-pass membrane protein</topology>
    </subcellularLocation>
</comment>
<evidence type="ECO:0000256" key="6">
    <source>
        <dbReference type="ARBA" id="ARBA00022989"/>
    </source>
</evidence>
<evidence type="ECO:0000256" key="4">
    <source>
        <dbReference type="ARBA" id="ARBA00022475"/>
    </source>
</evidence>
<organism evidence="10">
    <name type="scientific">freshwater metagenome</name>
    <dbReference type="NCBI Taxonomy" id="449393"/>
    <lineage>
        <taxon>unclassified sequences</taxon>
        <taxon>metagenomes</taxon>
        <taxon>ecological metagenomes</taxon>
    </lineage>
</organism>
<evidence type="ECO:0000256" key="8">
    <source>
        <dbReference type="SAM" id="MobiDB-lite"/>
    </source>
</evidence>
<dbReference type="AlphaFoldDB" id="A0A6J5ZJ21"/>
<dbReference type="SUPFAM" id="SSF143865">
    <property type="entry name" value="CorA soluble domain-like"/>
    <property type="match status" value="1"/>
</dbReference>
<feature type="transmembrane region" description="Helical" evidence="9">
    <location>
        <begin position="312"/>
        <end position="331"/>
    </location>
</feature>
<comment type="similarity">
    <text evidence="2">Belongs to the CorA metal ion transporter (MIT) (TC 1.A.35) family.</text>
</comment>
<dbReference type="PANTHER" id="PTHR46494">
    <property type="entry name" value="CORA FAMILY METAL ION TRANSPORTER (EUROFUNG)"/>
    <property type="match status" value="1"/>
</dbReference>
<dbReference type="CDD" id="cd12822">
    <property type="entry name" value="TmCorA-like"/>
    <property type="match status" value="1"/>
</dbReference>
<keyword evidence="6 9" id="KW-1133">Transmembrane helix</keyword>
<accession>A0A6J5ZJ21</accession>
<keyword evidence="4" id="KW-1003">Cell membrane</keyword>
<name>A0A6J5ZJ21_9ZZZZ</name>
<sequence length="337" mass="38811">MPSLPKPTLRRPLRRRGNESVPAAEELGAARVEVIEASGPDGGLKWINFSDWRSVERDWLQEHFDFHALDYEDLNSRNQRPKVDEYDDYLFIVLQFPRYDKEMRRLSAVELDVFVGPDYVITIPQAPLPAVDYLFERCESRPNLRDELFGKGAGYLLYRIVDDCVDSGFPMLRKIGNKLERLETDVFEGRSTEVVRDIFTAKQEVINFRSVVRPMRPALVDLERTTKRYMAADLDIYFDDINDASERVWDMLENFKEVVEALEETNESVLSHQLNTILRVLTAISLVLLPLTLIASIFGMNVRVPGQGQIEAFWIVVGVMVVLLVGIITLFRRRGIL</sequence>
<evidence type="ECO:0000256" key="2">
    <source>
        <dbReference type="ARBA" id="ARBA00009765"/>
    </source>
</evidence>
<gene>
    <name evidence="10" type="ORF">UFOPK3547_00605</name>
</gene>
<keyword evidence="3" id="KW-0813">Transport</keyword>
<dbReference type="SUPFAM" id="SSF144083">
    <property type="entry name" value="Magnesium transport protein CorA, transmembrane region"/>
    <property type="match status" value="1"/>
</dbReference>
<evidence type="ECO:0000313" key="10">
    <source>
        <dbReference type="EMBL" id="CAB4341378.1"/>
    </source>
</evidence>
<reference evidence="10" key="1">
    <citation type="submission" date="2020-05" db="EMBL/GenBank/DDBJ databases">
        <authorList>
            <person name="Chiriac C."/>
            <person name="Salcher M."/>
            <person name="Ghai R."/>
            <person name="Kavagutti S V."/>
        </authorList>
    </citation>
    <scope>NUCLEOTIDE SEQUENCE</scope>
</reference>
<dbReference type="Gene3D" id="3.30.460.20">
    <property type="entry name" value="CorA soluble domain-like"/>
    <property type="match status" value="1"/>
</dbReference>
<dbReference type="InterPro" id="IPR002523">
    <property type="entry name" value="MgTranspt_CorA/ZnTranspt_ZntB"/>
</dbReference>